<feature type="compositionally biased region" description="Basic and acidic residues" evidence="1">
    <location>
        <begin position="102"/>
        <end position="119"/>
    </location>
</feature>
<feature type="region of interest" description="Disordered" evidence="1">
    <location>
        <begin position="1"/>
        <end position="141"/>
    </location>
</feature>
<dbReference type="Gene3D" id="3.30.70.2390">
    <property type="match status" value="1"/>
</dbReference>
<name>A0A0G0IVR7_9BACT</name>
<accession>A0A0G0IVR7</accession>
<keyword evidence="2" id="KW-0472">Membrane</keyword>
<feature type="compositionally biased region" description="Polar residues" evidence="1">
    <location>
        <begin position="120"/>
        <end position="138"/>
    </location>
</feature>
<dbReference type="STRING" id="1618583.US75_C0031G0005"/>
<dbReference type="AlphaFoldDB" id="A0A0G0IVR7"/>
<gene>
    <name evidence="4" type="ORF">US75_C0031G0005</name>
</gene>
<proteinExistence type="predicted"/>
<feature type="compositionally biased region" description="Basic and acidic residues" evidence="1">
    <location>
        <begin position="62"/>
        <end position="89"/>
    </location>
</feature>
<organism evidence="4 5">
    <name type="scientific">Candidatus Woesebacteria bacterium GW2011_GWC1_38_13</name>
    <dbReference type="NCBI Taxonomy" id="1618583"/>
    <lineage>
        <taxon>Bacteria</taxon>
        <taxon>Candidatus Woeseibacteriota</taxon>
    </lineage>
</organism>
<evidence type="ECO:0000256" key="1">
    <source>
        <dbReference type="SAM" id="MobiDB-lite"/>
    </source>
</evidence>
<feature type="domain" description="LytR/CpsA/Psr regulator C-terminal" evidence="3">
    <location>
        <begin position="231"/>
        <end position="320"/>
    </location>
</feature>
<evidence type="ECO:0000259" key="3">
    <source>
        <dbReference type="Pfam" id="PF13399"/>
    </source>
</evidence>
<dbReference type="Proteomes" id="UP000034096">
    <property type="component" value="Unassembled WGS sequence"/>
</dbReference>
<evidence type="ECO:0000256" key="2">
    <source>
        <dbReference type="SAM" id="Phobius"/>
    </source>
</evidence>
<evidence type="ECO:0000313" key="5">
    <source>
        <dbReference type="Proteomes" id="UP000034096"/>
    </source>
</evidence>
<dbReference type="Pfam" id="PF13399">
    <property type="entry name" value="LytR_C"/>
    <property type="match status" value="1"/>
</dbReference>
<dbReference type="EMBL" id="LBUE01000031">
    <property type="protein sequence ID" value="KKQ55130.1"/>
    <property type="molecule type" value="Genomic_DNA"/>
</dbReference>
<sequence length="322" mass="35494">MPIKKKSTVLKDTSKTTEKKFVVEEKPHVEESKSPEIAIKPADTPAVLTETESKPEISVTDADTKIDLPSSDKEDKPKSDLANANEKDTIPASGITSFSLLDSKEKDNTKESTMDDTSKTIEQPAQTTADTSQEPVKTSQEEVNKWIENYDEKEVPEKKKGAGFFRIFLIFLIILSLGAVIAGGVYYYQKNIAGDKTVVIEQEPGQVEEIEEPVVEPTAVPEKEEVDYAELTLQILNGSGIPGEAGAVKDLITDFEFDNIVTGNASSYDYEKTVISFKEDVPKQVYTDIAEAISDTYEVEEESETLEDSSDYDVIITVGAKK</sequence>
<comment type="caution">
    <text evidence="4">The sequence shown here is derived from an EMBL/GenBank/DDBJ whole genome shotgun (WGS) entry which is preliminary data.</text>
</comment>
<keyword evidence="2" id="KW-1133">Transmembrane helix</keyword>
<reference evidence="4 5" key="1">
    <citation type="journal article" date="2015" name="Nature">
        <title>rRNA introns, odd ribosomes, and small enigmatic genomes across a large radiation of phyla.</title>
        <authorList>
            <person name="Brown C.T."/>
            <person name="Hug L.A."/>
            <person name="Thomas B.C."/>
            <person name="Sharon I."/>
            <person name="Castelle C.J."/>
            <person name="Singh A."/>
            <person name="Wilkins M.J."/>
            <person name="Williams K.H."/>
            <person name="Banfield J.F."/>
        </authorList>
    </citation>
    <scope>NUCLEOTIDE SEQUENCE [LARGE SCALE GENOMIC DNA]</scope>
</reference>
<feature type="transmembrane region" description="Helical" evidence="2">
    <location>
        <begin position="167"/>
        <end position="188"/>
    </location>
</feature>
<feature type="compositionally biased region" description="Basic and acidic residues" evidence="1">
    <location>
        <begin position="12"/>
        <end position="34"/>
    </location>
</feature>
<keyword evidence="2" id="KW-0812">Transmembrane</keyword>
<evidence type="ECO:0000313" key="4">
    <source>
        <dbReference type="EMBL" id="KKQ55130.1"/>
    </source>
</evidence>
<dbReference type="InterPro" id="IPR027381">
    <property type="entry name" value="LytR/CpsA/Psr_C"/>
</dbReference>
<protein>
    <recommendedName>
        <fullName evidence="3">LytR/CpsA/Psr regulator C-terminal domain-containing protein</fullName>
    </recommendedName>
</protein>